<dbReference type="SUPFAM" id="SSF52172">
    <property type="entry name" value="CheY-like"/>
    <property type="match status" value="1"/>
</dbReference>
<evidence type="ECO:0000313" key="2">
    <source>
        <dbReference type="Proteomes" id="UP000001880"/>
    </source>
</evidence>
<dbReference type="InterPro" id="IPR011006">
    <property type="entry name" value="CheY-like_superfamily"/>
</dbReference>
<protein>
    <submittedName>
        <fullName evidence="1">Response regulator receiver protein</fullName>
    </submittedName>
</protein>
<dbReference type="AlphaFoldDB" id="D0LNY7"/>
<name>D0LNY7_HALO1</name>
<dbReference type="EMBL" id="CP001804">
    <property type="protein sequence ID" value="ACY18813.1"/>
    <property type="molecule type" value="Genomic_DNA"/>
</dbReference>
<proteinExistence type="predicted"/>
<evidence type="ECO:0000313" key="1">
    <source>
        <dbReference type="EMBL" id="ACY18813.1"/>
    </source>
</evidence>
<dbReference type="OrthoDB" id="5493567at2"/>
<dbReference type="KEGG" id="hoh:Hoch_6343"/>
<accession>D0LNY7</accession>
<organism evidence="1 2">
    <name type="scientific">Haliangium ochraceum (strain DSM 14365 / JCM 11303 / SMP-2)</name>
    <dbReference type="NCBI Taxonomy" id="502025"/>
    <lineage>
        <taxon>Bacteria</taxon>
        <taxon>Pseudomonadati</taxon>
        <taxon>Myxococcota</taxon>
        <taxon>Polyangia</taxon>
        <taxon>Haliangiales</taxon>
        <taxon>Kofleriaceae</taxon>
        <taxon>Haliangium</taxon>
    </lineage>
</organism>
<gene>
    <name evidence="1" type="ordered locus">Hoch_6343</name>
</gene>
<dbReference type="STRING" id="502025.Hoch_6343"/>
<dbReference type="eggNOG" id="COG2204">
    <property type="taxonomic scope" value="Bacteria"/>
</dbReference>
<dbReference type="RefSeq" id="WP_012831405.1">
    <property type="nucleotide sequence ID" value="NC_013440.1"/>
</dbReference>
<reference evidence="1 2" key="1">
    <citation type="journal article" date="2010" name="Stand. Genomic Sci.">
        <title>Complete genome sequence of Haliangium ochraceum type strain (SMP-2).</title>
        <authorList>
            <consortium name="US DOE Joint Genome Institute (JGI-PGF)"/>
            <person name="Ivanova N."/>
            <person name="Daum C."/>
            <person name="Lang E."/>
            <person name="Abt B."/>
            <person name="Kopitz M."/>
            <person name="Saunders E."/>
            <person name="Lapidus A."/>
            <person name="Lucas S."/>
            <person name="Glavina Del Rio T."/>
            <person name="Nolan M."/>
            <person name="Tice H."/>
            <person name="Copeland A."/>
            <person name="Cheng J.F."/>
            <person name="Chen F."/>
            <person name="Bruce D."/>
            <person name="Goodwin L."/>
            <person name="Pitluck S."/>
            <person name="Mavromatis K."/>
            <person name="Pati A."/>
            <person name="Mikhailova N."/>
            <person name="Chen A."/>
            <person name="Palaniappan K."/>
            <person name="Land M."/>
            <person name="Hauser L."/>
            <person name="Chang Y.J."/>
            <person name="Jeffries C.D."/>
            <person name="Detter J.C."/>
            <person name="Brettin T."/>
            <person name="Rohde M."/>
            <person name="Goker M."/>
            <person name="Bristow J."/>
            <person name="Markowitz V."/>
            <person name="Eisen J.A."/>
            <person name="Hugenholtz P."/>
            <person name="Kyrpides N.C."/>
            <person name="Klenk H.P."/>
        </authorList>
    </citation>
    <scope>NUCLEOTIDE SEQUENCE [LARGE SCALE GENOMIC DNA]</scope>
    <source>
        <strain evidence="2">DSM 14365 / CIP 107738 / JCM 11303 / AJ 13395 / SMP-2</strain>
    </source>
</reference>
<keyword evidence="2" id="KW-1185">Reference proteome</keyword>
<dbReference type="HOGENOM" id="CLU_841734_0_0_7"/>
<sequence>MRGKHVLFQDPEPQARRIAERALNATGSTVALISSPSDIAAAIADKQPDLLMLNFDALSDSEVDWLGTLQTPLVLHTTATTEEYLPRMANRDFLRNMIAKRGDPFEPEELIITAEKILREELFGLQKYLVWGVEPSRLRIVRSDEKPAYIRAVTDYAELLGCNSRTTEMVRTVVDELVTNAIYNAPRDADGCPKYAHLSRRESVVLDESEVAELLFACDGSYIAIAQRDPFGSLTGETVISYLNRCLHKGPRQISTDAGGAGLGLYQVFQSLSKFIINIEPGRRTEVICLIDLRLSMRRFREAPKSFHIFVCGTGACHSTP</sequence>
<dbReference type="Proteomes" id="UP000001880">
    <property type="component" value="Chromosome"/>
</dbReference>